<dbReference type="InterPro" id="IPR003593">
    <property type="entry name" value="AAA+_ATPase"/>
</dbReference>
<evidence type="ECO:0000313" key="4">
    <source>
        <dbReference type="EMBL" id="KRL52301.1"/>
    </source>
</evidence>
<dbReference type="PANTHER" id="PTHR42855:SF2">
    <property type="entry name" value="DRUG RESISTANCE ABC TRANSPORTER,ATP-BINDING PROTEIN"/>
    <property type="match status" value="1"/>
</dbReference>
<dbReference type="InterPro" id="IPR003439">
    <property type="entry name" value="ABC_transporter-like_ATP-bd"/>
</dbReference>
<keyword evidence="2" id="KW-0067">ATP-binding</keyword>
<dbReference type="InterPro" id="IPR027417">
    <property type="entry name" value="P-loop_NTPase"/>
</dbReference>
<dbReference type="RefSeq" id="WP_056962515.1">
    <property type="nucleotide sequence ID" value="NZ_AZEU01000042.1"/>
</dbReference>
<feature type="domain" description="ABC transporter" evidence="3">
    <location>
        <begin position="316"/>
        <end position="513"/>
    </location>
</feature>
<dbReference type="SMART" id="SM00382">
    <property type="entry name" value="AAA"/>
    <property type="match status" value="2"/>
</dbReference>
<dbReference type="PANTHER" id="PTHR42855">
    <property type="entry name" value="ABC TRANSPORTER ATP-BINDING SUBUNIT"/>
    <property type="match status" value="1"/>
</dbReference>
<dbReference type="InterPro" id="IPR017871">
    <property type="entry name" value="ABC_transporter-like_CS"/>
</dbReference>
<dbReference type="InterPro" id="IPR051309">
    <property type="entry name" value="ABCF_ATPase"/>
</dbReference>
<proteinExistence type="predicted"/>
<reference evidence="4 5" key="1">
    <citation type="journal article" date="2015" name="Genome Announc.">
        <title>Expanding the biotechnology potential of lactobacilli through comparative genomics of 213 strains and associated genera.</title>
        <authorList>
            <person name="Sun Z."/>
            <person name="Harris H.M."/>
            <person name="McCann A."/>
            <person name="Guo C."/>
            <person name="Argimon S."/>
            <person name="Zhang W."/>
            <person name="Yang X."/>
            <person name="Jeffery I.B."/>
            <person name="Cooney J.C."/>
            <person name="Kagawa T.F."/>
            <person name="Liu W."/>
            <person name="Song Y."/>
            <person name="Salvetti E."/>
            <person name="Wrobel A."/>
            <person name="Rasinkangas P."/>
            <person name="Parkhill J."/>
            <person name="Rea M.C."/>
            <person name="O'Sullivan O."/>
            <person name="Ritari J."/>
            <person name="Douillard F.P."/>
            <person name="Paul Ross R."/>
            <person name="Yang R."/>
            <person name="Briner A.E."/>
            <person name="Felis G.E."/>
            <person name="de Vos W.M."/>
            <person name="Barrangou R."/>
            <person name="Klaenhammer T.R."/>
            <person name="Caufield P.W."/>
            <person name="Cui Y."/>
            <person name="Zhang H."/>
            <person name="O'Toole P.W."/>
        </authorList>
    </citation>
    <scope>NUCLEOTIDE SEQUENCE [LARGE SCALE GENOMIC DNA]</scope>
    <source>
        <strain evidence="4 5">DSM 13343</strain>
    </source>
</reference>
<dbReference type="SUPFAM" id="SSF52540">
    <property type="entry name" value="P-loop containing nucleoside triphosphate hydrolases"/>
    <property type="match status" value="2"/>
</dbReference>
<dbReference type="InterPro" id="IPR032781">
    <property type="entry name" value="ABC_tran_Xtn"/>
</dbReference>
<dbReference type="PATRIC" id="fig|1423769.4.peg.2790"/>
<dbReference type="Pfam" id="PF00005">
    <property type="entry name" value="ABC_tran"/>
    <property type="match status" value="2"/>
</dbReference>
<name>A0A0R1R4J8_9LACO</name>
<dbReference type="EMBL" id="AZEU01000042">
    <property type="protein sequence ID" value="KRL52301.1"/>
    <property type="molecule type" value="Genomic_DNA"/>
</dbReference>
<dbReference type="FunFam" id="3.40.50.300:FF:000011">
    <property type="entry name" value="Putative ABC transporter ATP-binding component"/>
    <property type="match status" value="1"/>
</dbReference>
<dbReference type="PROSITE" id="PS00211">
    <property type="entry name" value="ABC_TRANSPORTER_1"/>
    <property type="match status" value="2"/>
</dbReference>
<evidence type="ECO:0000256" key="1">
    <source>
        <dbReference type="ARBA" id="ARBA00022741"/>
    </source>
</evidence>
<dbReference type="GO" id="GO:0016887">
    <property type="term" value="F:ATP hydrolysis activity"/>
    <property type="evidence" value="ECO:0007669"/>
    <property type="project" value="InterPro"/>
</dbReference>
<gene>
    <name evidence="4" type="ORF">FD01_GL002585</name>
</gene>
<feature type="domain" description="ABC transporter" evidence="3">
    <location>
        <begin position="4"/>
        <end position="256"/>
    </location>
</feature>
<dbReference type="Gene3D" id="3.40.50.300">
    <property type="entry name" value="P-loop containing nucleotide triphosphate hydrolases"/>
    <property type="match status" value="2"/>
</dbReference>
<sequence length="514" mass="57584">MSVLTVTHLSQRFIDKQLYQDASFQVNKEDHLGIVGQNGVGKSTLIKILTGTLEPDEGTIIWQKHVRVGYLDQYANLQPGQSIMDFLKTAFADLYAKEAKMNQIYADYAENPDDELLAKAGELQQALEAGNFYDLETEIETVGTGLGLDAIGFDHPVDALSGGQRSKIILAKLLLEKPDMLLLDEPTNYLDVGHIEWLTEWLQNFEGAFIVISHDFDFLQNVTNAVLDIEFAQITKYTGSLNQAMKQKEKDHETYLKAYNKQQAQIKKSEAFIAKFKAGTRSTMARSREKQLAHIDRLTPPGNRAKAHIEFPYTPVQRQILVDVNNLVVGYEKPLLAPINFSVGKNEVIALEGFNGIGKSTLLKTILGQIPALDGSVSIAENVVFGYFEQELRWAIPKQSPLQFLLGEYPALSQRPLRQVLSRTALTREEADKPLQLLSGGEQSKVKIADLMLQDTNILVMDEPTNHLDDDTKNALRTALINYPGAVLLVSHEAGFYDDSWVDTRINIENLRHE</sequence>
<dbReference type="CDD" id="cd03221">
    <property type="entry name" value="ABCF_EF-3"/>
    <property type="match status" value="2"/>
</dbReference>
<dbReference type="PROSITE" id="PS50893">
    <property type="entry name" value="ABC_TRANSPORTER_2"/>
    <property type="match status" value="2"/>
</dbReference>
<comment type="caution">
    <text evidence="4">The sequence shown here is derived from an EMBL/GenBank/DDBJ whole genome shotgun (WGS) entry which is preliminary data.</text>
</comment>
<dbReference type="AlphaFoldDB" id="A0A0R1R4J8"/>
<organism evidence="4 5">
    <name type="scientific">Lacticaseibacillus manihotivorans DSM 13343 = JCM 12514</name>
    <dbReference type="NCBI Taxonomy" id="1423769"/>
    <lineage>
        <taxon>Bacteria</taxon>
        <taxon>Bacillati</taxon>
        <taxon>Bacillota</taxon>
        <taxon>Bacilli</taxon>
        <taxon>Lactobacillales</taxon>
        <taxon>Lactobacillaceae</taxon>
        <taxon>Lacticaseibacillus</taxon>
    </lineage>
</organism>
<protein>
    <submittedName>
        <fullName evidence="4">ABC superfamily ATP binding cassette transporter, ABC protein</fullName>
    </submittedName>
</protein>
<evidence type="ECO:0000256" key="2">
    <source>
        <dbReference type="ARBA" id="ARBA00022840"/>
    </source>
</evidence>
<dbReference type="GO" id="GO:0005524">
    <property type="term" value="F:ATP binding"/>
    <property type="evidence" value="ECO:0007669"/>
    <property type="project" value="UniProtKB-KW"/>
</dbReference>
<dbReference type="Proteomes" id="UP000051790">
    <property type="component" value="Unassembled WGS sequence"/>
</dbReference>
<dbReference type="OrthoDB" id="9762369at2"/>
<accession>A0A0R1R4J8</accession>
<dbReference type="Pfam" id="PF12848">
    <property type="entry name" value="ABC_tran_Xtn"/>
    <property type="match status" value="1"/>
</dbReference>
<evidence type="ECO:0000259" key="3">
    <source>
        <dbReference type="PROSITE" id="PS50893"/>
    </source>
</evidence>
<keyword evidence="1" id="KW-0547">Nucleotide-binding</keyword>
<keyword evidence="5" id="KW-1185">Reference proteome</keyword>
<evidence type="ECO:0000313" key="5">
    <source>
        <dbReference type="Proteomes" id="UP000051790"/>
    </source>
</evidence>